<dbReference type="VEuPathDB" id="HostDB:GeneID_118676491"/>
<proteinExistence type="predicted"/>
<gene>
    <name evidence="1" type="ORF">mMyoMyo1_007668</name>
</gene>
<evidence type="ECO:0000313" key="2">
    <source>
        <dbReference type="Proteomes" id="UP000527355"/>
    </source>
</evidence>
<dbReference type="Proteomes" id="UP000527355">
    <property type="component" value="Unassembled WGS sequence"/>
</dbReference>
<dbReference type="GO" id="GO:0003677">
    <property type="term" value="F:DNA binding"/>
    <property type="evidence" value="ECO:0007669"/>
    <property type="project" value="UniProtKB-KW"/>
</dbReference>
<protein>
    <submittedName>
        <fullName evidence="1">Leucine twenty homeobox</fullName>
    </submittedName>
</protein>
<dbReference type="EMBL" id="JABWUV010000001">
    <property type="protein sequence ID" value="KAF6387243.1"/>
    <property type="molecule type" value="Genomic_DNA"/>
</dbReference>
<keyword evidence="1" id="KW-0238">DNA-binding</keyword>
<accession>A0A7J8AL16</accession>
<name>A0A7J8AL16_MYOMY</name>
<keyword evidence="1" id="KW-0371">Homeobox</keyword>
<organism evidence="1 2">
    <name type="scientific">Myotis myotis</name>
    <name type="common">Greater mouse-eared bat</name>
    <name type="synonym">Vespertilio myotis</name>
    <dbReference type="NCBI Taxonomy" id="51298"/>
    <lineage>
        <taxon>Eukaryota</taxon>
        <taxon>Metazoa</taxon>
        <taxon>Chordata</taxon>
        <taxon>Craniata</taxon>
        <taxon>Vertebrata</taxon>
        <taxon>Euteleostomi</taxon>
        <taxon>Mammalia</taxon>
        <taxon>Eutheria</taxon>
        <taxon>Laurasiatheria</taxon>
        <taxon>Chiroptera</taxon>
        <taxon>Yangochiroptera</taxon>
        <taxon>Vespertilionidae</taxon>
        <taxon>Myotis</taxon>
    </lineage>
</organism>
<dbReference type="AlphaFoldDB" id="A0A7J8AL16"/>
<sequence length="147" mass="15948">MAELASATQLDELVKNTWFKNQHIKRRKQQLQTQPSIALEAPNQIITVNEETSLSVTSTNTRPISPSVVNAYDHEPSGFKQPGGAGYLCVECIMGFSASGSPLCLGVSDLPLASIPYDLDQFTHLHALPGDDHPNSLDQCLFPKCPG</sequence>
<reference evidence="1 2" key="1">
    <citation type="journal article" date="2020" name="Nature">
        <title>Six reference-quality genomes reveal evolution of bat adaptations.</title>
        <authorList>
            <person name="Jebb D."/>
            <person name="Huang Z."/>
            <person name="Pippel M."/>
            <person name="Hughes G.M."/>
            <person name="Lavrichenko K."/>
            <person name="Devanna P."/>
            <person name="Winkler S."/>
            <person name="Jermiin L.S."/>
            <person name="Skirmuntt E.C."/>
            <person name="Katzourakis A."/>
            <person name="Burkitt-Gray L."/>
            <person name="Ray D.A."/>
            <person name="Sullivan K.A.M."/>
            <person name="Roscito J.G."/>
            <person name="Kirilenko B.M."/>
            <person name="Davalos L.M."/>
            <person name="Corthals A.P."/>
            <person name="Power M.L."/>
            <person name="Jones G."/>
            <person name="Ransome R.D."/>
            <person name="Dechmann D.K.N."/>
            <person name="Locatelli A.G."/>
            <person name="Puechmaille S.J."/>
            <person name="Fedrigo O."/>
            <person name="Jarvis E.D."/>
            <person name="Hiller M."/>
            <person name="Vernes S.C."/>
            <person name="Myers E.W."/>
            <person name="Teeling E.C."/>
        </authorList>
    </citation>
    <scope>NUCLEOTIDE SEQUENCE [LARGE SCALE GENOMIC DNA]</scope>
    <source>
        <strain evidence="1">MMyoMyo1</strain>
        <tissue evidence="1">Flight muscle</tissue>
    </source>
</reference>
<dbReference type="OrthoDB" id="9535093at2759"/>
<evidence type="ECO:0000313" key="1">
    <source>
        <dbReference type="EMBL" id="KAF6387243.1"/>
    </source>
</evidence>
<keyword evidence="2" id="KW-1185">Reference proteome</keyword>
<comment type="caution">
    <text evidence="1">The sequence shown here is derived from an EMBL/GenBank/DDBJ whole genome shotgun (WGS) entry which is preliminary data.</text>
</comment>